<dbReference type="EnsemblMetazoa" id="AMAM014371-RA">
    <property type="protein sequence ID" value="AMAM014371-PA"/>
    <property type="gene ID" value="AMAM014371"/>
</dbReference>
<dbReference type="PANTHER" id="PTHR23184:SF9">
    <property type="entry name" value="TETRATRICOPEPTIDE REPEAT PROTEIN 14"/>
    <property type="match status" value="1"/>
</dbReference>
<evidence type="ECO:0000313" key="6">
    <source>
        <dbReference type="Proteomes" id="UP000075901"/>
    </source>
</evidence>
<dbReference type="PROSITE" id="PS50293">
    <property type="entry name" value="TPR_REGION"/>
    <property type="match status" value="1"/>
</dbReference>
<proteinExistence type="predicted"/>
<name>A0A182SVP1_9DIPT</name>
<evidence type="ECO:0000256" key="2">
    <source>
        <dbReference type="ARBA" id="ARBA00022803"/>
    </source>
</evidence>
<evidence type="ECO:0000256" key="1">
    <source>
        <dbReference type="ARBA" id="ARBA00022737"/>
    </source>
</evidence>
<dbReference type="Gene3D" id="1.25.40.10">
    <property type="entry name" value="Tetratricopeptide repeat domain"/>
    <property type="match status" value="1"/>
</dbReference>
<protein>
    <submittedName>
        <fullName evidence="5">TPR_REGION domain-containing protein</fullName>
    </submittedName>
</protein>
<feature type="repeat" description="TPR" evidence="3">
    <location>
        <begin position="285"/>
        <end position="318"/>
    </location>
</feature>
<dbReference type="InterPro" id="IPR039190">
    <property type="entry name" value="TTC14"/>
</dbReference>
<dbReference type="Proteomes" id="UP000075901">
    <property type="component" value="Unassembled WGS sequence"/>
</dbReference>
<feature type="region of interest" description="Disordered" evidence="4">
    <location>
        <begin position="87"/>
        <end position="108"/>
    </location>
</feature>
<keyword evidence="6" id="KW-1185">Reference proteome</keyword>
<dbReference type="VEuPathDB" id="VectorBase:AMAM014371"/>
<dbReference type="Pfam" id="PF07719">
    <property type="entry name" value="TPR_2"/>
    <property type="match status" value="1"/>
</dbReference>
<dbReference type="InterPro" id="IPR011990">
    <property type="entry name" value="TPR-like_helical_dom_sf"/>
</dbReference>
<accession>A0A182SVP1</accession>
<evidence type="ECO:0000256" key="4">
    <source>
        <dbReference type="SAM" id="MobiDB-lite"/>
    </source>
</evidence>
<dbReference type="PANTHER" id="PTHR23184">
    <property type="entry name" value="TETRATRICOPEPTIDE REPEAT PROTEIN 14"/>
    <property type="match status" value="1"/>
</dbReference>
<organism evidence="5 6">
    <name type="scientific">Anopheles maculatus</name>
    <dbReference type="NCBI Taxonomy" id="74869"/>
    <lineage>
        <taxon>Eukaryota</taxon>
        <taxon>Metazoa</taxon>
        <taxon>Ecdysozoa</taxon>
        <taxon>Arthropoda</taxon>
        <taxon>Hexapoda</taxon>
        <taxon>Insecta</taxon>
        <taxon>Pterygota</taxon>
        <taxon>Neoptera</taxon>
        <taxon>Endopterygota</taxon>
        <taxon>Diptera</taxon>
        <taxon>Nematocera</taxon>
        <taxon>Culicoidea</taxon>
        <taxon>Culicidae</taxon>
        <taxon>Anophelinae</taxon>
        <taxon>Anopheles</taxon>
        <taxon>Anopheles maculatus group</taxon>
    </lineage>
</organism>
<sequence length="424" mass="48382">MNHDPPLNRELIKRAVGYHGKPLQKIWESELEPYELQKLGIDNSLDFVVYMARQKHFTLQERAKRLKLQQFLVRNANTLYRHYPSTASGSSLDYKESKSQSVEKRSRRINPLEHSVQPGDVVYGSVTVYKHYAGLLFSPVFIVGNATSFIRNKSIKKITIAPKGFIANDLICCEVVDVHPDARRINCTMIRTANSRAPETIEYGLLNKDDMPKIYNITLKRKDQTYEDFVESSPSFNDPTYIEQLYQSVGLDSSEYCTNMSSLKGRYPSQEYAAELRNSQNSKWAFRSVAQGIEHFKEGRHAEAFQCLNKALSMDPRNVEGLVARGALYANSGSFKKAVEDFEAALKLNPSHANARKYMGETLVALGRSYEEENRFEEAKKAYQDCLNIIPHHEEAQNSLDFLKSKPFTGKQIVEPTELELPCK</sequence>
<dbReference type="SMART" id="SM00028">
    <property type="entry name" value="TPR"/>
    <property type="match status" value="3"/>
</dbReference>
<evidence type="ECO:0000256" key="3">
    <source>
        <dbReference type="PROSITE-ProRule" id="PRU00339"/>
    </source>
</evidence>
<dbReference type="InterPro" id="IPR019734">
    <property type="entry name" value="TPR_rpt"/>
</dbReference>
<reference evidence="6" key="1">
    <citation type="submission" date="2013-09" db="EMBL/GenBank/DDBJ databases">
        <title>The Genome Sequence of Anopheles maculatus species B.</title>
        <authorList>
            <consortium name="The Broad Institute Genomics Platform"/>
            <person name="Neafsey D.E."/>
            <person name="Besansky N."/>
            <person name="Howell P."/>
            <person name="Walton C."/>
            <person name="Young S.K."/>
            <person name="Zeng Q."/>
            <person name="Gargeya S."/>
            <person name="Fitzgerald M."/>
            <person name="Haas B."/>
            <person name="Abouelleil A."/>
            <person name="Allen A.W."/>
            <person name="Alvarado L."/>
            <person name="Arachchi H.M."/>
            <person name="Berlin A.M."/>
            <person name="Chapman S.B."/>
            <person name="Gainer-Dewar J."/>
            <person name="Goldberg J."/>
            <person name="Griggs A."/>
            <person name="Gujja S."/>
            <person name="Hansen M."/>
            <person name="Howarth C."/>
            <person name="Imamovic A."/>
            <person name="Ireland A."/>
            <person name="Larimer J."/>
            <person name="McCowan C."/>
            <person name="Murphy C."/>
            <person name="Pearson M."/>
            <person name="Poon T.W."/>
            <person name="Priest M."/>
            <person name="Roberts A."/>
            <person name="Saif S."/>
            <person name="Shea T."/>
            <person name="Sisk P."/>
            <person name="Sykes S."/>
            <person name="Wortman J."/>
            <person name="Nusbaum C."/>
            <person name="Birren B."/>
        </authorList>
    </citation>
    <scope>NUCLEOTIDE SEQUENCE [LARGE SCALE GENOMIC DNA]</scope>
    <source>
        <strain evidence="6">maculatus3</strain>
    </source>
</reference>
<feature type="repeat" description="TPR" evidence="3">
    <location>
        <begin position="319"/>
        <end position="352"/>
    </location>
</feature>
<dbReference type="AlphaFoldDB" id="A0A182SVP1"/>
<dbReference type="SUPFAM" id="SSF48452">
    <property type="entry name" value="TPR-like"/>
    <property type="match status" value="1"/>
</dbReference>
<dbReference type="PROSITE" id="PS50005">
    <property type="entry name" value="TPR"/>
    <property type="match status" value="3"/>
</dbReference>
<keyword evidence="2 3" id="KW-0802">TPR repeat</keyword>
<feature type="repeat" description="TPR" evidence="3">
    <location>
        <begin position="360"/>
        <end position="393"/>
    </location>
</feature>
<feature type="compositionally biased region" description="Basic and acidic residues" evidence="4">
    <location>
        <begin position="93"/>
        <end position="104"/>
    </location>
</feature>
<keyword evidence="1" id="KW-0677">Repeat</keyword>
<evidence type="ECO:0000313" key="5">
    <source>
        <dbReference type="EnsemblMetazoa" id="AMAM014371-PA"/>
    </source>
</evidence>
<dbReference type="Pfam" id="PF13181">
    <property type="entry name" value="TPR_8"/>
    <property type="match status" value="2"/>
</dbReference>
<reference evidence="5" key="2">
    <citation type="submission" date="2020-05" db="UniProtKB">
        <authorList>
            <consortium name="EnsemblMetazoa"/>
        </authorList>
    </citation>
    <scope>IDENTIFICATION</scope>
    <source>
        <strain evidence="5">maculatus3</strain>
    </source>
</reference>
<dbReference type="InterPro" id="IPR013105">
    <property type="entry name" value="TPR_2"/>
</dbReference>